<evidence type="ECO:0000313" key="3">
    <source>
        <dbReference type="Proteomes" id="UP000823862"/>
    </source>
</evidence>
<feature type="transmembrane region" description="Helical" evidence="1">
    <location>
        <begin position="209"/>
        <end position="231"/>
    </location>
</feature>
<feature type="transmembrane region" description="Helical" evidence="1">
    <location>
        <begin position="181"/>
        <end position="202"/>
    </location>
</feature>
<feature type="transmembrane region" description="Helical" evidence="1">
    <location>
        <begin position="28"/>
        <end position="45"/>
    </location>
</feature>
<name>A0A9D2KUH4_9BACE</name>
<organism evidence="2 3">
    <name type="scientific">Candidatus Bacteroides avicola</name>
    <dbReference type="NCBI Taxonomy" id="2838468"/>
    <lineage>
        <taxon>Bacteria</taxon>
        <taxon>Pseudomonadati</taxon>
        <taxon>Bacteroidota</taxon>
        <taxon>Bacteroidia</taxon>
        <taxon>Bacteroidales</taxon>
        <taxon>Bacteroidaceae</taxon>
        <taxon>Bacteroides</taxon>
    </lineage>
</organism>
<dbReference type="Proteomes" id="UP000823862">
    <property type="component" value="Unassembled WGS sequence"/>
</dbReference>
<reference evidence="2" key="1">
    <citation type="journal article" date="2021" name="PeerJ">
        <title>Extensive microbial diversity within the chicken gut microbiome revealed by metagenomics and culture.</title>
        <authorList>
            <person name="Gilroy R."/>
            <person name="Ravi A."/>
            <person name="Getino M."/>
            <person name="Pursley I."/>
            <person name="Horton D.L."/>
            <person name="Alikhan N.F."/>
            <person name="Baker D."/>
            <person name="Gharbi K."/>
            <person name="Hall N."/>
            <person name="Watson M."/>
            <person name="Adriaenssens E.M."/>
            <person name="Foster-Nyarko E."/>
            <person name="Jarju S."/>
            <person name="Secka A."/>
            <person name="Antonio M."/>
            <person name="Oren A."/>
            <person name="Chaudhuri R.R."/>
            <person name="La Ragione R."/>
            <person name="Hildebrand F."/>
            <person name="Pallen M.J."/>
        </authorList>
    </citation>
    <scope>NUCLEOTIDE SEQUENCE</scope>
    <source>
        <strain evidence="2">ChiHjej12B11-9795</strain>
    </source>
</reference>
<dbReference type="InterPro" id="IPR025367">
    <property type="entry name" value="DUF4271"/>
</dbReference>
<dbReference type="AlphaFoldDB" id="A0A9D2KUH4"/>
<protein>
    <submittedName>
        <fullName evidence="2">DUF4271 domain-containing protein</fullName>
    </submittedName>
</protein>
<keyword evidence="1" id="KW-1133">Transmembrane helix</keyword>
<keyword evidence="1" id="KW-0812">Transmembrane</keyword>
<dbReference type="EMBL" id="DWZI01000042">
    <property type="protein sequence ID" value="HJA86206.1"/>
    <property type="molecule type" value="Genomic_DNA"/>
</dbReference>
<sequence>MSALLLMGQAAGGQMSGVPIPYSLRMDGWVTIVLLVCFCFSSWVLSHSRKFLLQQGRDFILHRERADLFAVSTGSDVRFLLLLVGQTCVLAGIYLFDCFSGVQPVLAGDITSWKPMGIYMLVCLGYVFIKWLLYSFIGWIFFDKDKVSLWIESYSTLLYYLGFALFPLVLFIVYFNVNLELVCITGLSLVVIFKILSLYKWLKLFCNNLYGCFLLILYFCALEIIPCLMLYRGLEQLNNYWIIKS</sequence>
<evidence type="ECO:0000313" key="2">
    <source>
        <dbReference type="EMBL" id="HJA86206.1"/>
    </source>
</evidence>
<feature type="transmembrane region" description="Helical" evidence="1">
    <location>
        <begin position="79"/>
        <end position="96"/>
    </location>
</feature>
<feature type="transmembrane region" description="Helical" evidence="1">
    <location>
        <begin position="154"/>
        <end position="175"/>
    </location>
</feature>
<keyword evidence="1" id="KW-0472">Membrane</keyword>
<evidence type="ECO:0000256" key="1">
    <source>
        <dbReference type="SAM" id="Phobius"/>
    </source>
</evidence>
<gene>
    <name evidence="2" type="ORF">H9950_08475</name>
</gene>
<comment type="caution">
    <text evidence="2">The sequence shown here is derived from an EMBL/GenBank/DDBJ whole genome shotgun (WGS) entry which is preliminary data.</text>
</comment>
<dbReference type="Pfam" id="PF14093">
    <property type="entry name" value="DUF4271"/>
    <property type="match status" value="1"/>
</dbReference>
<proteinExistence type="predicted"/>
<reference evidence="2" key="2">
    <citation type="submission" date="2021-04" db="EMBL/GenBank/DDBJ databases">
        <authorList>
            <person name="Gilroy R."/>
        </authorList>
    </citation>
    <scope>NUCLEOTIDE SEQUENCE</scope>
    <source>
        <strain evidence="2">ChiHjej12B11-9795</strain>
    </source>
</reference>
<feature type="transmembrane region" description="Helical" evidence="1">
    <location>
        <begin position="116"/>
        <end position="142"/>
    </location>
</feature>
<accession>A0A9D2KUH4</accession>